<comment type="caution">
    <text evidence="2">The sequence shown here is derived from an EMBL/GenBank/DDBJ whole genome shotgun (WGS) entry which is preliminary data.</text>
</comment>
<sequence>MPIRTAVVPLADIFALRHRVLRPGLARATAEFAEDGRSGTFHLAAYEGDAPEVLGCITLFPDPLPGTSATAHRFRGMASAPEARGRGYGAAVLAAATAEAAARGAELLWCNGRLAARGFYERQGFAAMGEEFVIEGVGPHLVFVRKIEP</sequence>
<dbReference type="InterPro" id="IPR000182">
    <property type="entry name" value="GNAT_dom"/>
</dbReference>
<dbReference type="Proteomes" id="UP001183615">
    <property type="component" value="Unassembled WGS sequence"/>
</dbReference>
<proteinExistence type="predicted"/>
<dbReference type="RefSeq" id="WP_077063612.1">
    <property type="nucleotide sequence ID" value="NZ_JAVREV010000007.1"/>
</dbReference>
<dbReference type="InterPro" id="IPR016181">
    <property type="entry name" value="Acyl_CoA_acyltransferase"/>
</dbReference>
<name>A0ABU2S8A2_9ACTN</name>
<dbReference type="PROSITE" id="PS51186">
    <property type="entry name" value="GNAT"/>
    <property type="match status" value="1"/>
</dbReference>
<gene>
    <name evidence="2" type="ORF">RM779_15030</name>
</gene>
<dbReference type="SUPFAM" id="SSF55729">
    <property type="entry name" value="Acyl-CoA N-acyltransferases (Nat)"/>
    <property type="match status" value="1"/>
</dbReference>
<organism evidence="2 3">
    <name type="scientific">Streptomyces johnsoniae</name>
    <dbReference type="NCBI Taxonomy" id="3075532"/>
    <lineage>
        <taxon>Bacteria</taxon>
        <taxon>Bacillati</taxon>
        <taxon>Actinomycetota</taxon>
        <taxon>Actinomycetes</taxon>
        <taxon>Kitasatosporales</taxon>
        <taxon>Streptomycetaceae</taxon>
        <taxon>Streptomyces</taxon>
    </lineage>
</organism>
<dbReference type="EMBL" id="JAVREV010000007">
    <property type="protein sequence ID" value="MDT0443895.1"/>
    <property type="molecule type" value="Genomic_DNA"/>
</dbReference>
<evidence type="ECO:0000259" key="1">
    <source>
        <dbReference type="PROSITE" id="PS51186"/>
    </source>
</evidence>
<keyword evidence="3" id="KW-1185">Reference proteome</keyword>
<evidence type="ECO:0000313" key="2">
    <source>
        <dbReference type="EMBL" id="MDT0443895.1"/>
    </source>
</evidence>
<dbReference type="Gene3D" id="3.40.630.30">
    <property type="match status" value="1"/>
</dbReference>
<evidence type="ECO:0000313" key="3">
    <source>
        <dbReference type="Proteomes" id="UP001183615"/>
    </source>
</evidence>
<protein>
    <submittedName>
        <fullName evidence="2">GNAT family N-acetyltransferase</fullName>
    </submittedName>
</protein>
<reference evidence="3" key="1">
    <citation type="submission" date="2023-07" db="EMBL/GenBank/DDBJ databases">
        <title>30 novel species of actinomycetes from the DSMZ collection.</title>
        <authorList>
            <person name="Nouioui I."/>
        </authorList>
    </citation>
    <scope>NUCLEOTIDE SEQUENCE [LARGE SCALE GENOMIC DNA]</scope>
    <source>
        <strain evidence="3">DSM 41886</strain>
    </source>
</reference>
<feature type="domain" description="N-acetyltransferase" evidence="1">
    <location>
        <begin position="1"/>
        <end position="148"/>
    </location>
</feature>
<accession>A0ABU2S8A2</accession>
<dbReference type="Pfam" id="PF00583">
    <property type="entry name" value="Acetyltransf_1"/>
    <property type="match status" value="1"/>
</dbReference>